<dbReference type="AlphaFoldDB" id="A0A328WK73"/>
<protein>
    <submittedName>
        <fullName evidence="3">Phosphatidylinositol alpha-1,6-mannosyltransferase</fullName>
    </submittedName>
</protein>
<dbReference type="Gene3D" id="3.40.50.2000">
    <property type="entry name" value="Glycogen Phosphorylase B"/>
    <property type="match status" value="2"/>
</dbReference>
<comment type="caution">
    <text evidence="3">The sequence shown here is derived from an EMBL/GenBank/DDBJ whole genome shotgun (WGS) entry which is preliminary data.</text>
</comment>
<gene>
    <name evidence="3" type="ORF">B0I10_11616</name>
</gene>
<dbReference type="PANTHER" id="PTHR12526">
    <property type="entry name" value="GLYCOSYLTRANSFERASE"/>
    <property type="match status" value="1"/>
</dbReference>
<feature type="domain" description="Glycosyltransferase subfamily 4-like N-terminal" evidence="2">
    <location>
        <begin position="16"/>
        <end position="174"/>
    </location>
</feature>
<evidence type="ECO:0000313" key="4">
    <source>
        <dbReference type="Proteomes" id="UP000249518"/>
    </source>
</evidence>
<dbReference type="Pfam" id="PF00534">
    <property type="entry name" value="Glycos_transf_1"/>
    <property type="match status" value="1"/>
</dbReference>
<dbReference type="InterPro" id="IPR028098">
    <property type="entry name" value="Glyco_trans_4-like_N"/>
</dbReference>
<dbReference type="Pfam" id="PF13439">
    <property type="entry name" value="Glyco_transf_4"/>
    <property type="match status" value="1"/>
</dbReference>
<dbReference type="CDD" id="cd03801">
    <property type="entry name" value="GT4_PimA-like"/>
    <property type="match status" value="1"/>
</dbReference>
<reference evidence="3 4" key="1">
    <citation type="submission" date="2018-06" db="EMBL/GenBank/DDBJ databases">
        <title>Genomic Encyclopedia of Type Strains, Phase III (KMG-III): the genomes of soil and plant-associated and newly described type strains.</title>
        <authorList>
            <person name="Whitman W."/>
        </authorList>
    </citation>
    <scope>NUCLEOTIDE SEQUENCE [LARGE SCALE GENOMIC DNA]</scope>
    <source>
        <strain evidence="3 4">CGMCC 1.12504</strain>
    </source>
</reference>
<dbReference type="InterPro" id="IPR001296">
    <property type="entry name" value="Glyco_trans_1"/>
</dbReference>
<keyword evidence="3" id="KW-0328">Glycosyltransferase</keyword>
<dbReference type="SUPFAM" id="SSF53756">
    <property type="entry name" value="UDP-Glycosyltransferase/glycogen phosphorylase"/>
    <property type="match status" value="1"/>
</dbReference>
<keyword evidence="4" id="KW-1185">Reference proteome</keyword>
<dbReference type="EMBL" id="QLSV01000016">
    <property type="protein sequence ID" value="RAR46613.1"/>
    <property type="molecule type" value="Genomic_DNA"/>
</dbReference>
<name>A0A328WK73_9FLAO</name>
<evidence type="ECO:0000313" key="3">
    <source>
        <dbReference type="EMBL" id="RAR46613.1"/>
    </source>
</evidence>
<accession>A0A328WK73</accession>
<evidence type="ECO:0000259" key="2">
    <source>
        <dbReference type="Pfam" id="PF13439"/>
    </source>
</evidence>
<dbReference type="RefSeq" id="WP_112087105.1">
    <property type="nucleotide sequence ID" value="NZ_QLSV01000016.1"/>
</dbReference>
<dbReference type="OrthoDB" id="9811239at2"/>
<keyword evidence="3" id="KW-0808">Transferase</keyword>
<feature type="domain" description="Glycosyl transferase family 1" evidence="1">
    <location>
        <begin position="181"/>
        <end position="336"/>
    </location>
</feature>
<organism evidence="3 4">
    <name type="scientific">Flavobacterium lacus</name>
    <dbReference type="NCBI Taxonomy" id="1353778"/>
    <lineage>
        <taxon>Bacteria</taxon>
        <taxon>Pseudomonadati</taxon>
        <taxon>Bacteroidota</taxon>
        <taxon>Flavobacteriia</taxon>
        <taxon>Flavobacteriales</taxon>
        <taxon>Flavobacteriaceae</taxon>
        <taxon>Flavobacterium</taxon>
    </lineage>
</organism>
<proteinExistence type="predicted"/>
<dbReference type="GO" id="GO:0016757">
    <property type="term" value="F:glycosyltransferase activity"/>
    <property type="evidence" value="ECO:0007669"/>
    <property type="project" value="UniProtKB-KW"/>
</dbReference>
<dbReference type="Proteomes" id="UP000249518">
    <property type="component" value="Unassembled WGS sequence"/>
</dbReference>
<evidence type="ECO:0000259" key="1">
    <source>
        <dbReference type="Pfam" id="PF00534"/>
    </source>
</evidence>
<sequence>MNKKILIITSEFPPLPGGIGNHAFLLSKYLQINKYLIKVITNHRTNNPIDECVFDNNQSFDVVRIKRYKIVLITYFSRFINVIKNIKNSEIVLASGKFSLWCAGVAKLFYGNKKYIAIIHGSEVNFGGFMSKKLTYWSLSKMDEIIAVSQFTKDLALKNNKNLKIQVIHNGFEVNQYNNKINAIRGNPSVITVGNVSKRKGQINFIKAIPRVVNSFPDIHYHIVGVPSEKDDLSLLAQKLNISQHLTFHGLVSDEEKFKLLNASTIFIMLSNTIDKGEVEGFGIAILEANSLGIPAIGSLGSGINEAIKSGYSGILVNPNSSEEIEQALTEIVTNYQAFSLNSKEWATNFNWSFIVKKYLTVLES</sequence>